<evidence type="ECO:0000256" key="7">
    <source>
        <dbReference type="ARBA" id="ARBA00069727"/>
    </source>
</evidence>
<dbReference type="GO" id="GO:0032040">
    <property type="term" value="C:small-subunit processome"/>
    <property type="evidence" value="ECO:0007669"/>
    <property type="project" value="TreeGrafter"/>
</dbReference>
<comment type="similarity">
    <text evidence="2">Belongs to the universal ribosomal protein uS4 family.</text>
</comment>
<dbReference type="AlphaFoldDB" id="A0A0A9WC67"/>
<dbReference type="EMBL" id="GDHC01008027">
    <property type="protein sequence ID" value="JAQ10602.1"/>
    <property type="molecule type" value="Transcribed_RNA"/>
</dbReference>
<dbReference type="SUPFAM" id="SSF55174">
    <property type="entry name" value="Alpha-L RNA-binding motif"/>
    <property type="match status" value="1"/>
</dbReference>
<name>A0A0A9WC67_LYGHE</name>
<keyword evidence="6 12" id="KW-0687">Ribonucleoprotein</keyword>
<dbReference type="InterPro" id="IPR001912">
    <property type="entry name" value="Ribosomal_uS4_N"/>
</dbReference>
<dbReference type="EMBL" id="GBRD01004487">
    <property type="protein sequence ID" value="JAG61334.1"/>
    <property type="molecule type" value="Transcribed_RNA"/>
</dbReference>
<reference evidence="12" key="2">
    <citation type="submission" date="2014-07" db="EMBL/GenBank/DDBJ databases">
        <authorList>
            <person name="Hull J."/>
        </authorList>
    </citation>
    <scope>NUCLEOTIDE SEQUENCE</scope>
</reference>
<dbReference type="Pfam" id="PF01479">
    <property type="entry name" value="S4"/>
    <property type="match status" value="1"/>
</dbReference>
<feature type="domain" description="RNA-binding S4" evidence="10">
    <location>
        <begin position="108"/>
        <end position="175"/>
    </location>
</feature>
<evidence type="ECO:0000313" key="12">
    <source>
        <dbReference type="EMBL" id="JAG05394.1"/>
    </source>
</evidence>
<dbReference type="GO" id="GO:0030515">
    <property type="term" value="F:snoRNA binding"/>
    <property type="evidence" value="ECO:0007669"/>
    <property type="project" value="TreeGrafter"/>
</dbReference>
<proteinExistence type="inferred from homology"/>
<dbReference type="InterPro" id="IPR036986">
    <property type="entry name" value="S4_RNA-bd_sf"/>
</dbReference>
<dbReference type="InterPro" id="IPR022801">
    <property type="entry name" value="Ribosomal_uS4"/>
</dbReference>
<dbReference type="FunFam" id="3.10.290.10:FF:000006">
    <property type="entry name" value="U3 small nucleolar ribonucleoprotein IMP3"/>
    <property type="match status" value="1"/>
</dbReference>
<evidence type="ECO:0000313" key="14">
    <source>
        <dbReference type="EMBL" id="JAP97808.1"/>
    </source>
</evidence>
<evidence type="ECO:0000256" key="9">
    <source>
        <dbReference type="PROSITE-ProRule" id="PRU00182"/>
    </source>
</evidence>
<dbReference type="InterPro" id="IPR002942">
    <property type="entry name" value="S4_RNA-bd"/>
</dbReference>
<dbReference type="PANTHER" id="PTHR11831:SF1">
    <property type="entry name" value="U3 SMALL NUCLEOLAR RIBONUCLEOPROTEIN PROTEIN IMP3"/>
    <property type="match status" value="1"/>
</dbReference>
<evidence type="ECO:0000256" key="5">
    <source>
        <dbReference type="ARBA" id="ARBA00023242"/>
    </source>
</evidence>
<dbReference type="CDD" id="cd00165">
    <property type="entry name" value="S4"/>
    <property type="match status" value="1"/>
</dbReference>
<evidence type="ECO:0000256" key="4">
    <source>
        <dbReference type="ARBA" id="ARBA00022884"/>
    </source>
</evidence>
<evidence type="ECO:0000256" key="6">
    <source>
        <dbReference type="ARBA" id="ARBA00023274"/>
    </source>
</evidence>
<reference evidence="12" key="1">
    <citation type="journal article" date="2014" name="PLoS ONE">
        <title>Transcriptome-Based Identification of ABC Transporters in the Western Tarnished Plant Bug Lygus hesperus.</title>
        <authorList>
            <person name="Hull J.J."/>
            <person name="Chaney K."/>
            <person name="Geib S.M."/>
            <person name="Fabrick J.A."/>
            <person name="Brent C.S."/>
            <person name="Walsh D."/>
            <person name="Lavine L.C."/>
        </authorList>
    </citation>
    <scope>NUCLEOTIDE SEQUENCE</scope>
</reference>
<sequence>MVRKLKFHEQKLLKKVDFLTWKVDNNLHEVKHLKRYFVQKREDYSKYNQLAKEIRSIAHKIKSLDNDSVFRANASARLLEKLHGMGLIDTKWDLGNCNHVTAASFCRRRLPVMMFKTKMAPTVKMATKFVEQGHVRVGAELVKDPALLVTRSMEDFVSWVDASAIRRHVLEYNELRDDYDIPS</sequence>
<dbReference type="GO" id="GO:0006364">
    <property type="term" value="P:rRNA processing"/>
    <property type="evidence" value="ECO:0007669"/>
    <property type="project" value="TreeGrafter"/>
</dbReference>
<protein>
    <recommendedName>
        <fullName evidence="7">U3 small nucleolar ribonucleoprotein protein IMP3</fullName>
    </recommendedName>
    <alternativeName>
        <fullName evidence="8">U3 small nucleolar ribonucleoprotein protein imp3</fullName>
    </alternativeName>
</protein>
<evidence type="ECO:0000259" key="11">
    <source>
        <dbReference type="SMART" id="SM01390"/>
    </source>
</evidence>
<dbReference type="GO" id="GO:0019843">
    <property type="term" value="F:rRNA binding"/>
    <property type="evidence" value="ECO:0007669"/>
    <property type="project" value="InterPro"/>
</dbReference>
<evidence type="ECO:0000256" key="8">
    <source>
        <dbReference type="ARBA" id="ARBA00072223"/>
    </source>
</evidence>
<dbReference type="EMBL" id="GBHO01038210">
    <property type="protein sequence ID" value="JAG05394.1"/>
    <property type="molecule type" value="Transcribed_RNA"/>
</dbReference>
<keyword evidence="5" id="KW-0539">Nucleus</keyword>
<evidence type="ECO:0000313" key="15">
    <source>
        <dbReference type="EMBL" id="JAQ10602.1"/>
    </source>
</evidence>
<dbReference type="SMART" id="SM01390">
    <property type="entry name" value="Ribosomal_S4"/>
    <property type="match status" value="1"/>
</dbReference>
<reference evidence="13" key="3">
    <citation type="submission" date="2014-09" db="EMBL/GenBank/DDBJ databases">
        <authorList>
            <person name="Magalhaes I.L.F."/>
            <person name="Oliveira U."/>
            <person name="Santos F.R."/>
            <person name="Vidigal T.H.D.A."/>
            <person name="Brescovit A.D."/>
            <person name="Santos A.J."/>
        </authorList>
    </citation>
    <scope>NUCLEOTIDE SEQUENCE</scope>
</reference>
<evidence type="ECO:0000256" key="1">
    <source>
        <dbReference type="ARBA" id="ARBA00004604"/>
    </source>
</evidence>
<accession>A0A0A9WC67</accession>
<dbReference type="Gene3D" id="3.10.290.10">
    <property type="entry name" value="RNA-binding S4 domain"/>
    <property type="match status" value="1"/>
</dbReference>
<gene>
    <name evidence="12" type="primary">IMP3</name>
    <name evidence="15" type="synonym">IMP3_0</name>
    <name evidence="14" type="synonym">IMP3_1</name>
    <name evidence="12" type="ORF">CM83_40302</name>
    <name evidence="15" type="ORF">g.47717</name>
    <name evidence="14" type="ORF">g.47719</name>
</gene>
<keyword evidence="3" id="KW-0690">Ribosome biogenesis</keyword>
<dbReference type="SMART" id="SM00363">
    <property type="entry name" value="S4"/>
    <property type="match status" value="1"/>
</dbReference>
<comment type="subcellular location">
    <subcellularLocation>
        <location evidence="1">Nucleus</location>
        <location evidence="1">Nucleolus</location>
    </subcellularLocation>
</comment>
<reference evidence="14" key="4">
    <citation type="journal article" date="2016" name="Gigascience">
        <title>De novo construction of an expanded transcriptome assembly for the western tarnished plant bug, Lygus hesperus.</title>
        <authorList>
            <person name="Tassone E.E."/>
            <person name="Geib S.M."/>
            <person name="Hall B."/>
            <person name="Fabrick J.A."/>
            <person name="Brent C.S."/>
            <person name="Hull J.J."/>
        </authorList>
    </citation>
    <scope>NUCLEOTIDE SEQUENCE</scope>
</reference>
<feature type="domain" description="Small ribosomal subunit protein uS4 N-terminal" evidence="11">
    <location>
        <begin position="4"/>
        <end position="107"/>
    </location>
</feature>
<organism evidence="12">
    <name type="scientific">Lygus hesperus</name>
    <name type="common">Western plant bug</name>
    <dbReference type="NCBI Taxonomy" id="30085"/>
    <lineage>
        <taxon>Eukaryota</taxon>
        <taxon>Metazoa</taxon>
        <taxon>Ecdysozoa</taxon>
        <taxon>Arthropoda</taxon>
        <taxon>Hexapoda</taxon>
        <taxon>Insecta</taxon>
        <taxon>Pterygota</taxon>
        <taxon>Neoptera</taxon>
        <taxon>Paraneoptera</taxon>
        <taxon>Hemiptera</taxon>
        <taxon>Heteroptera</taxon>
        <taxon>Panheteroptera</taxon>
        <taxon>Cimicomorpha</taxon>
        <taxon>Miridae</taxon>
        <taxon>Mirini</taxon>
        <taxon>Lygus</taxon>
    </lineage>
</organism>
<dbReference type="GO" id="GO:0034457">
    <property type="term" value="C:Mpp10 complex"/>
    <property type="evidence" value="ECO:0007669"/>
    <property type="project" value="TreeGrafter"/>
</dbReference>
<dbReference type="PROSITE" id="PS50889">
    <property type="entry name" value="S4"/>
    <property type="match status" value="1"/>
</dbReference>
<keyword evidence="4 9" id="KW-0694">RNA-binding</keyword>
<dbReference type="GO" id="GO:0042274">
    <property type="term" value="P:ribosomal small subunit biogenesis"/>
    <property type="evidence" value="ECO:0007669"/>
    <property type="project" value="TreeGrafter"/>
</dbReference>
<dbReference type="Pfam" id="PF00163">
    <property type="entry name" value="Ribosomal_S4"/>
    <property type="match status" value="1"/>
</dbReference>
<evidence type="ECO:0000313" key="13">
    <source>
        <dbReference type="EMBL" id="JAG61334.1"/>
    </source>
</evidence>
<evidence type="ECO:0000259" key="10">
    <source>
        <dbReference type="SMART" id="SM00363"/>
    </source>
</evidence>
<evidence type="ECO:0000256" key="2">
    <source>
        <dbReference type="ARBA" id="ARBA00007465"/>
    </source>
</evidence>
<dbReference type="PANTHER" id="PTHR11831">
    <property type="entry name" value="30S 40S RIBOSOMAL PROTEIN"/>
    <property type="match status" value="1"/>
</dbReference>
<dbReference type="EMBL" id="GDHC01020820">
    <property type="protein sequence ID" value="JAP97808.1"/>
    <property type="molecule type" value="Transcribed_RNA"/>
</dbReference>
<evidence type="ECO:0000256" key="3">
    <source>
        <dbReference type="ARBA" id="ARBA00022517"/>
    </source>
</evidence>